<organism evidence="11 12">
    <name type="scientific">Paenibacillus cisolokensis</name>
    <dbReference type="NCBI Taxonomy" id="1658519"/>
    <lineage>
        <taxon>Bacteria</taxon>
        <taxon>Bacillati</taxon>
        <taxon>Bacillota</taxon>
        <taxon>Bacilli</taxon>
        <taxon>Bacillales</taxon>
        <taxon>Paenibacillaceae</taxon>
        <taxon>Paenibacillus</taxon>
    </lineage>
</organism>
<dbReference type="EMBL" id="BOVJ01000173">
    <property type="protein sequence ID" value="GIQ66310.1"/>
    <property type="molecule type" value="Genomic_DNA"/>
</dbReference>
<dbReference type="Proteomes" id="UP000680304">
    <property type="component" value="Unassembled WGS sequence"/>
</dbReference>
<dbReference type="RefSeq" id="WP_213530849.1">
    <property type="nucleotide sequence ID" value="NZ_BOVJ01000173.1"/>
</dbReference>
<comment type="subcellular location">
    <subcellularLocation>
        <location evidence="1">Cytoplasm</location>
    </subcellularLocation>
</comment>
<keyword evidence="6 11" id="KW-0238">DNA-binding</keyword>
<keyword evidence="7" id="KW-0804">Transcription</keyword>
<dbReference type="SMART" id="SM00448">
    <property type="entry name" value="REC"/>
    <property type="match status" value="1"/>
</dbReference>
<protein>
    <submittedName>
        <fullName evidence="11">DNA-binding response regulator</fullName>
    </submittedName>
</protein>
<dbReference type="InterPro" id="IPR009057">
    <property type="entry name" value="Homeodomain-like_sf"/>
</dbReference>
<dbReference type="Pfam" id="PF17853">
    <property type="entry name" value="GGDEF_2"/>
    <property type="match status" value="1"/>
</dbReference>
<dbReference type="Gene3D" id="3.40.50.2300">
    <property type="match status" value="1"/>
</dbReference>
<evidence type="ECO:0000256" key="3">
    <source>
        <dbReference type="ARBA" id="ARBA00022553"/>
    </source>
</evidence>
<name>A0ABQ4NDQ5_9BACL</name>
<dbReference type="CDD" id="cd17536">
    <property type="entry name" value="REC_YesN-like"/>
    <property type="match status" value="1"/>
</dbReference>
<feature type="modified residue" description="4-aspartylphosphate" evidence="8">
    <location>
        <position position="55"/>
    </location>
</feature>
<dbReference type="Gene3D" id="1.10.10.60">
    <property type="entry name" value="Homeodomain-like"/>
    <property type="match status" value="2"/>
</dbReference>
<feature type="domain" description="Response regulatory" evidence="10">
    <location>
        <begin position="3"/>
        <end position="120"/>
    </location>
</feature>
<evidence type="ECO:0000256" key="2">
    <source>
        <dbReference type="ARBA" id="ARBA00022490"/>
    </source>
</evidence>
<evidence type="ECO:0000256" key="4">
    <source>
        <dbReference type="ARBA" id="ARBA00023012"/>
    </source>
</evidence>
<dbReference type="Pfam" id="PF12833">
    <property type="entry name" value="HTH_18"/>
    <property type="match status" value="1"/>
</dbReference>
<keyword evidence="5" id="KW-0805">Transcription regulation</keyword>
<dbReference type="InterPro" id="IPR011006">
    <property type="entry name" value="CheY-like_superfamily"/>
</dbReference>
<evidence type="ECO:0000256" key="1">
    <source>
        <dbReference type="ARBA" id="ARBA00004496"/>
    </source>
</evidence>
<dbReference type="SMART" id="SM00342">
    <property type="entry name" value="HTH_ARAC"/>
    <property type="match status" value="1"/>
</dbReference>
<evidence type="ECO:0000259" key="10">
    <source>
        <dbReference type="PROSITE" id="PS50110"/>
    </source>
</evidence>
<evidence type="ECO:0000256" key="7">
    <source>
        <dbReference type="ARBA" id="ARBA00023163"/>
    </source>
</evidence>
<dbReference type="InterPro" id="IPR001789">
    <property type="entry name" value="Sig_transdc_resp-reg_receiver"/>
</dbReference>
<dbReference type="SUPFAM" id="SSF52172">
    <property type="entry name" value="CheY-like"/>
    <property type="match status" value="1"/>
</dbReference>
<keyword evidence="3 8" id="KW-0597">Phosphoprotein</keyword>
<dbReference type="InterPro" id="IPR041522">
    <property type="entry name" value="CdaR_GGDEF"/>
</dbReference>
<dbReference type="SUPFAM" id="SSF46689">
    <property type="entry name" value="Homeodomain-like"/>
    <property type="match status" value="2"/>
</dbReference>
<accession>A0ABQ4NDQ5</accession>
<keyword evidence="2" id="KW-0963">Cytoplasm</keyword>
<sequence>MRRLFIVDDEPFILEGLSTVIDWEEFGITVSGKAASGPEAFEALRHTGADILMTDIMMPEMSGLELIGKLKPLFPDMKYIVLSGYNEFEYVKEGMRLGIENYLLKPVNIKELTETVASTVQKLENADRQAFVRQSELDILRDNVMNRWVTGKIDPTELKTRLQLLDIPADNPFYAVATIKLVAGGDGGSPEGDAGSAAGLREPEDGNEAYRVSRALADGAAGNVCCFRDLDGDVILIFTGPAPEAGQAEALALLDRIRQQLRKPGIQALITLGSAESGYLGVSQSYDHAKRLQEYFLTNAGDDIIRYDRMAAADAKAGSAAVDLLEYEQLLLAKDKRAVYAYIDKLFADLQSMETVSPAHIHNCAVDLILCTKQVVRDNKLNHELATSGYKQLFTALFKAHTIGQLVAHVKFIVGSAIDYLSVEEDEFSPVVKQVLRHIETRYAEELSLKTLAQSLNIHPFYLGQLFQKETGKSFSDYVNSFRIKKAQKLLKTTAMKTSDISRHIGYLEPGYFYKQFKKYTGVSPTEYRSGRS</sequence>
<dbReference type="PROSITE" id="PS50110">
    <property type="entry name" value="RESPONSE_REGULATORY"/>
    <property type="match status" value="1"/>
</dbReference>
<keyword evidence="4" id="KW-0902">Two-component regulatory system</keyword>
<keyword evidence="12" id="KW-1185">Reference proteome</keyword>
<evidence type="ECO:0000313" key="12">
    <source>
        <dbReference type="Proteomes" id="UP000680304"/>
    </source>
</evidence>
<evidence type="ECO:0000256" key="8">
    <source>
        <dbReference type="PROSITE-ProRule" id="PRU00169"/>
    </source>
</evidence>
<dbReference type="InterPro" id="IPR018060">
    <property type="entry name" value="HTH_AraC"/>
</dbReference>
<evidence type="ECO:0000256" key="6">
    <source>
        <dbReference type="ARBA" id="ARBA00023125"/>
    </source>
</evidence>
<reference evidence="11 12" key="1">
    <citation type="submission" date="2021-04" db="EMBL/GenBank/DDBJ databases">
        <title>Draft genome sequence of Paenibacillus cisolokensis, LC2-13A.</title>
        <authorList>
            <person name="Uke A."/>
            <person name="Chhe C."/>
            <person name="Baramee S."/>
            <person name="Kosugi A."/>
        </authorList>
    </citation>
    <scope>NUCLEOTIDE SEQUENCE [LARGE SCALE GENOMIC DNA]</scope>
    <source>
        <strain evidence="11 12">LC2-13A</strain>
    </source>
</reference>
<evidence type="ECO:0000256" key="5">
    <source>
        <dbReference type="ARBA" id="ARBA00023015"/>
    </source>
</evidence>
<feature type="domain" description="HTH araC/xylS-type" evidence="9">
    <location>
        <begin position="433"/>
        <end position="531"/>
    </location>
</feature>
<evidence type="ECO:0000259" key="9">
    <source>
        <dbReference type="PROSITE" id="PS01124"/>
    </source>
</evidence>
<proteinExistence type="predicted"/>
<dbReference type="PROSITE" id="PS01124">
    <property type="entry name" value="HTH_ARAC_FAMILY_2"/>
    <property type="match status" value="1"/>
</dbReference>
<dbReference type="Pfam" id="PF00072">
    <property type="entry name" value="Response_reg"/>
    <property type="match status" value="1"/>
</dbReference>
<dbReference type="GO" id="GO:0003677">
    <property type="term" value="F:DNA binding"/>
    <property type="evidence" value="ECO:0007669"/>
    <property type="project" value="UniProtKB-KW"/>
</dbReference>
<dbReference type="PANTHER" id="PTHR42713:SF3">
    <property type="entry name" value="TRANSCRIPTIONAL REGULATORY PROTEIN HPTR"/>
    <property type="match status" value="1"/>
</dbReference>
<dbReference type="InterPro" id="IPR051552">
    <property type="entry name" value="HptR"/>
</dbReference>
<evidence type="ECO:0000313" key="11">
    <source>
        <dbReference type="EMBL" id="GIQ66310.1"/>
    </source>
</evidence>
<comment type="caution">
    <text evidence="11">The sequence shown here is derived from an EMBL/GenBank/DDBJ whole genome shotgun (WGS) entry which is preliminary data.</text>
</comment>
<gene>
    <name evidence="11" type="ORF">PACILC2_48780</name>
</gene>
<dbReference type="PANTHER" id="PTHR42713">
    <property type="entry name" value="HISTIDINE KINASE-RELATED"/>
    <property type="match status" value="1"/>
</dbReference>